<dbReference type="PANTHER" id="PTHR34222:SF37">
    <property type="entry name" value="RETROTRANSPOSON GAG DOMAIN-CONTAINING PROTEIN"/>
    <property type="match status" value="1"/>
</dbReference>
<sequence length="253" mass="28885">MKQDIAICYELKTKIFSTKQGNLSVTDYYGLLNRIWNELNLYQNLKMECNKDDATLTSFVERDQIFELLSGLNSEYDPIRVQILGKEKLPSLSEVFYIVRREESHRSVMLDEKQADGLALMMSKSSKNHPSNAIKSGKDNRWCSYCKKLGHIKENCFKLHGKEQFLNRTGGFKGIQRSQANLTSPNTCEVPKCGIDTQPFNKEELERLRSFFDSFSKNGSTCSLALNGSWIVDTGATDHKTFCPSNFLTPLYT</sequence>
<accession>A0A2G9HHG9</accession>
<keyword evidence="2" id="KW-1185">Reference proteome</keyword>
<dbReference type="OrthoDB" id="1725534at2759"/>
<dbReference type="InterPro" id="IPR036875">
    <property type="entry name" value="Znf_CCHC_sf"/>
</dbReference>
<protein>
    <recommendedName>
        <fullName evidence="3">Retrotransposon gag domain-containing protein</fullName>
    </recommendedName>
</protein>
<evidence type="ECO:0000313" key="2">
    <source>
        <dbReference type="Proteomes" id="UP000231279"/>
    </source>
</evidence>
<reference evidence="2" key="1">
    <citation type="journal article" date="2018" name="Gigascience">
        <title>Genome assembly of the Pink Ipe (Handroanthus impetiginosus, Bignoniaceae), a highly valued, ecologically keystone Neotropical timber forest tree.</title>
        <authorList>
            <person name="Silva-Junior O.B."/>
            <person name="Grattapaglia D."/>
            <person name="Novaes E."/>
            <person name="Collevatti R.G."/>
        </authorList>
    </citation>
    <scope>NUCLEOTIDE SEQUENCE [LARGE SCALE GENOMIC DNA]</scope>
    <source>
        <strain evidence="2">cv. UFG-1</strain>
    </source>
</reference>
<dbReference type="GO" id="GO:0003676">
    <property type="term" value="F:nucleic acid binding"/>
    <property type="evidence" value="ECO:0007669"/>
    <property type="project" value="InterPro"/>
</dbReference>
<dbReference type="STRING" id="429701.A0A2G9HHG9"/>
<comment type="caution">
    <text evidence="1">The sequence shown here is derived from an EMBL/GenBank/DDBJ whole genome shotgun (WGS) entry which is preliminary data.</text>
</comment>
<dbReference type="Proteomes" id="UP000231279">
    <property type="component" value="Unassembled WGS sequence"/>
</dbReference>
<evidence type="ECO:0008006" key="3">
    <source>
        <dbReference type="Google" id="ProtNLM"/>
    </source>
</evidence>
<evidence type="ECO:0000313" key="1">
    <source>
        <dbReference type="EMBL" id="PIN16938.1"/>
    </source>
</evidence>
<proteinExistence type="predicted"/>
<dbReference type="AlphaFoldDB" id="A0A2G9HHG9"/>
<organism evidence="1 2">
    <name type="scientific">Handroanthus impetiginosus</name>
    <dbReference type="NCBI Taxonomy" id="429701"/>
    <lineage>
        <taxon>Eukaryota</taxon>
        <taxon>Viridiplantae</taxon>
        <taxon>Streptophyta</taxon>
        <taxon>Embryophyta</taxon>
        <taxon>Tracheophyta</taxon>
        <taxon>Spermatophyta</taxon>
        <taxon>Magnoliopsida</taxon>
        <taxon>eudicotyledons</taxon>
        <taxon>Gunneridae</taxon>
        <taxon>Pentapetalae</taxon>
        <taxon>asterids</taxon>
        <taxon>lamiids</taxon>
        <taxon>Lamiales</taxon>
        <taxon>Bignoniaceae</taxon>
        <taxon>Crescentiina</taxon>
        <taxon>Tabebuia alliance</taxon>
        <taxon>Handroanthus</taxon>
    </lineage>
</organism>
<gene>
    <name evidence="1" type="ORF">CDL12_10408</name>
</gene>
<dbReference type="EMBL" id="NKXS01001775">
    <property type="protein sequence ID" value="PIN16938.1"/>
    <property type="molecule type" value="Genomic_DNA"/>
</dbReference>
<dbReference type="PANTHER" id="PTHR34222">
    <property type="entry name" value="GAG_PRE-INTEGRS DOMAIN-CONTAINING PROTEIN"/>
    <property type="match status" value="1"/>
</dbReference>
<dbReference type="SUPFAM" id="SSF57756">
    <property type="entry name" value="Retrovirus zinc finger-like domains"/>
    <property type="match status" value="1"/>
</dbReference>
<name>A0A2G9HHG9_9LAMI</name>
<dbReference type="GO" id="GO:0008270">
    <property type="term" value="F:zinc ion binding"/>
    <property type="evidence" value="ECO:0007669"/>
    <property type="project" value="InterPro"/>
</dbReference>